<evidence type="ECO:0000313" key="6">
    <source>
        <dbReference type="EMBL" id="CAG8850930.1"/>
    </source>
</evidence>
<dbReference type="SUPFAM" id="SSF53098">
    <property type="entry name" value="Ribonuclease H-like"/>
    <property type="match status" value="1"/>
</dbReference>
<evidence type="ECO:0000256" key="2">
    <source>
        <dbReference type="ARBA" id="ARBA00022723"/>
    </source>
</evidence>
<feature type="non-terminal residue" evidence="6">
    <location>
        <position position="1"/>
    </location>
</feature>
<name>A0ABN7X9V5_GIGMA</name>
<dbReference type="PANTHER" id="PTHR46481:SF10">
    <property type="entry name" value="ZINC FINGER BED DOMAIN-CONTAINING PROTEIN 39"/>
    <property type="match status" value="1"/>
</dbReference>
<organism evidence="6 7">
    <name type="scientific">Gigaspora margarita</name>
    <dbReference type="NCBI Taxonomy" id="4874"/>
    <lineage>
        <taxon>Eukaryota</taxon>
        <taxon>Fungi</taxon>
        <taxon>Fungi incertae sedis</taxon>
        <taxon>Mucoromycota</taxon>
        <taxon>Glomeromycotina</taxon>
        <taxon>Glomeromycetes</taxon>
        <taxon>Diversisporales</taxon>
        <taxon>Gigasporaceae</taxon>
        <taxon>Gigaspora</taxon>
    </lineage>
</organism>
<keyword evidence="4" id="KW-0862">Zinc</keyword>
<protein>
    <submittedName>
        <fullName evidence="6">37004_t:CDS:1</fullName>
    </submittedName>
</protein>
<evidence type="ECO:0000256" key="5">
    <source>
        <dbReference type="ARBA" id="ARBA00023242"/>
    </source>
</evidence>
<keyword evidence="2" id="KW-0479">Metal-binding</keyword>
<dbReference type="EMBL" id="CAJVQB010103456">
    <property type="protein sequence ID" value="CAG8850930.1"/>
    <property type="molecule type" value="Genomic_DNA"/>
</dbReference>
<accession>A0ABN7X9V5</accession>
<reference evidence="6 7" key="1">
    <citation type="submission" date="2021-06" db="EMBL/GenBank/DDBJ databases">
        <authorList>
            <person name="Kallberg Y."/>
            <person name="Tangrot J."/>
            <person name="Rosling A."/>
        </authorList>
    </citation>
    <scope>NUCLEOTIDE SEQUENCE [LARGE SCALE GENOMIC DNA]</scope>
    <source>
        <strain evidence="6 7">120-4 pot B 10/14</strain>
    </source>
</reference>
<proteinExistence type="predicted"/>
<evidence type="ECO:0000313" key="7">
    <source>
        <dbReference type="Proteomes" id="UP000789901"/>
    </source>
</evidence>
<evidence type="ECO:0000256" key="3">
    <source>
        <dbReference type="ARBA" id="ARBA00022771"/>
    </source>
</evidence>
<dbReference type="SUPFAM" id="SSF140996">
    <property type="entry name" value="Hermes dimerisation domain"/>
    <property type="match status" value="1"/>
</dbReference>
<evidence type="ECO:0000256" key="1">
    <source>
        <dbReference type="ARBA" id="ARBA00004123"/>
    </source>
</evidence>
<feature type="non-terminal residue" evidence="6">
    <location>
        <position position="348"/>
    </location>
</feature>
<comment type="subcellular location">
    <subcellularLocation>
        <location evidence="1">Nucleus</location>
    </subcellularLocation>
</comment>
<keyword evidence="7" id="KW-1185">Reference proteome</keyword>
<dbReference type="InterPro" id="IPR012337">
    <property type="entry name" value="RNaseH-like_sf"/>
</dbReference>
<evidence type="ECO:0000256" key="4">
    <source>
        <dbReference type="ARBA" id="ARBA00022833"/>
    </source>
</evidence>
<dbReference type="Proteomes" id="UP000789901">
    <property type="component" value="Unassembled WGS sequence"/>
</dbReference>
<dbReference type="PANTHER" id="PTHR46481">
    <property type="entry name" value="ZINC FINGER BED DOMAIN-CONTAINING PROTEIN 4"/>
    <property type="match status" value="1"/>
</dbReference>
<dbReference type="InterPro" id="IPR052035">
    <property type="entry name" value="ZnF_BED_domain_contain"/>
</dbReference>
<sequence>HQITKSSLNKISADELKKNPISQGQLTLYQSLEIIKPHSKMQMQKLNNSLLRFIINSVQPLSIVEDEDFIKYSYDLDPKYKLPCRQVLKDKIDEVYYDKITEIQQRINEANYISMTLDLWSSAAHTSYLGVTLHWVTNDFIPSEILLTIKEIPYPHTAVIIKEEIEKLINKYQLESKLSHTLQLSIINRIKEIDHLVTKCKNLIRFLSQDKKQQLREAQLYLINQQKDNNNKLDDDEEYIILNVVKANNTRWNSVYYAFERLIILKPAIITLKETLLQDIKAIEIQKFINNDLALCWNYPNDIGIYASFFDLRFKDLEFLTQESKFQTIDEIKKEYENVTKNLIPQNL</sequence>
<keyword evidence="3" id="KW-0863">Zinc-finger</keyword>
<keyword evidence="5" id="KW-0539">Nucleus</keyword>
<gene>
    <name evidence="6" type="ORF">GMARGA_LOCUS40467</name>
</gene>
<comment type="caution">
    <text evidence="6">The sequence shown here is derived from an EMBL/GenBank/DDBJ whole genome shotgun (WGS) entry which is preliminary data.</text>
</comment>